<feature type="compositionally biased region" description="Low complexity" evidence="1">
    <location>
        <begin position="65"/>
        <end position="77"/>
    </location>
</feature>
<keyword evidence="2" id="KW-1133">Transmembrane helix</keyword>
<evidence type="ECO:0008006" key="5">
    <source>
        <dbReference type="Google" id="ProtNLM"/>
    </source>
</evidence>
<evidence type="ECO:0000313" key="4">
    <source>
        <dbReference type="Proteomes" id="UP000696485"/>
    </source>
</evidence>
<proteinExistence type="predicted"/>
<feature type="transmembrane region" description="Helical" evidence="2">
    <location>
        <begin position="171"/>
        <end position="190"/>
    </location>
</feature>
<comment type="caution">
    <text evidence="3">The sequence shown here is derived from an EMBL/GenBank/DDBJ whole genome shotgun (WGS) entry which is preliminary data.</text>
</comment>
<feature type="compositionally biased region" description="Low complexity" evidence="1">
    <location>
        <begin position="109"/>
        <end position="120"/>
    </location>
</feature>
<feature type="compositionally biased region" description="Pro residues" evidence="1">
    <location>
        <begin position="32"/>
        <end position="47"/>
    </location>
</feature>
<gene>
    <name evidence="3" type="ORF">BG006_000923</name>
</gene>
<reference evidence="3" key="1">
    <citation type="journal article" date="2020" name="Fungal Divers.">
        <title>Resolving the Mortierellaceae phylogeny through synthesis of multi-gene phylogenetics and phylogenomics.</title>
        <authorList>
            <person name="Vandepol N."/>
            <person name="Liber J."/>
            <person name="Desiro A."/>
            <person name="Na H."/>
            <person name="Kennedy M."/>
            <person name="Barry K."/>
            <person name="Grigoriev I.V."/>
            <person name="Miller A.N."/>
            <person name="O'Donnell K."/>
            <person name="Stajich J.E."/>
            <person name="Bonito G."/>
        </authorList>
    </citation>
    <scope>NUCLEOTIDE SEQUENCE</scope>
    <source>
        <strain evidence="3">NVP1</strain>
    </source>
</reference>
<evidence type="ECO:0000256" key="2">
    <source>
        <dbReference type="SAM" id="Phobius"/>
    </source>
</evidence>
<feature type="compositionally biased region" description="Polar residues" evidence="1">
    <location>
        <begin position="83"/>
        <end position="92"/>
    </location>
</feature>
<evidence type="ECO:0000256" key="1">
    <source>
        <dbReference type="SAM" id="MobiDB-lite"/>
    </source>
</evidence>
<feature type="region of interest" description="Disordered" evidence="1">
    <location>
        <begin position="1"/>
        <end position="162"/>
    </location>
</feature>
<keyword evidence="4" id="KW-1185">Reference proteome</keyword>
<organism evidence="3 4">
    <name type="scientific">Podila minutissima</name>
    <dbReference type="NCBI Taxonomy" id="64525"/>
    <lineage>
        <taxon>Eukaryota</taxon>
        <taxon>Fungi</taxon>
        <taxon>Fungi incertae sedis</taxon>
        <taxon>Mucoromycota</taxon>
        <taxon>Mortierellomycotina</taxon>
        <taxon>Mortierellomycetes</taxon>
        <taxon>Mortierellales</taxon>
        <taxon>Mortierellaceae</taxon>
        <taxon>Podila</taxon>
    </lineage>
</organism>
<accession>A0A9P5SAQ6</accession>
<dbReference type="EMBL" id="JAAAUY010001169">
    <property type="protein sequence ID" value="KAF9324022.1"/>
    <property type="molecule type" value="Genomic_DNA"/>
</dbReference>
<dbReference type="AlphaFoldDB" id="A0A9P5SAQ6"/>
<keyword evidence="2" id="KW-0812">Transmembrane</keyword>
<sequence length="504" mass="55572">MDKKALLAQDGWDPSIEQQTFGDQHPYASATPPGPGPNFGPTYPAPYVPQQSFPYIPEDAPPMYSAKNPAKNASAPPSRNPQEHTSSPSRNPQEYIPPPSSPREQEDTYYPQGYQPVPQQETTPSAPPSQHHYNTHQSTPPANYGATISGPHSAPVAPRRRRLKKPKKSSCCYRCCCALLLIIIVTSWYLKDFAYLIDESCNLSDNAESDTSYMFFPVDKTLDLHYAIRDGIVGNIVVRESTDWDDYPQQVVVYRTWRASSPQLSDAMRDFVSLDEVNFKVIAGMHLVFDSTEEKKKALKNNCVRVDVEIVYPIGLPGTGRLNVETTNGDIHVKFDKILKDQPPTFDTLILAATFGEIQLENVLVISNTTLTSANGHIHGSLRTAGAVEARMLNGPIDLAIHTNIIPGQKEWNPRKLDVKLDTLNGPVTLEVPPSFQGHFKIEAVVGRASITAPVSIQYKKNTSNQVSGWVSSDGKEPPSILPRMLLSSVNGNVKAKIGTSSRN</sequence>
<evidence type="ECO:0000313" key="3">
    <source>
        <dbReference type="EMBL" id="KAF9324022.1"/>
    </source>
</evidence>
<keyword evidence="2" id="KW-0472">Membrane</keyword>
<dbReference type="Proteomes" id="UP000696485">
    <property type="component" value="Unassembled WGS sequence"/>
</dbReference>
<protein>
    <recommendedName>
        <fullName evidence="5">Adhesin domain-containing protein</fullName>
    </recommendedName>
</protein>
<feature type="compositionally biased region" description="Polar residues" evidence="1">
    <location>
        <begin position="131"/>
        <end position="141"/>
    </location>
</feature>
<name>A0A9P5SAQ6_9FUNG</name>